<dbReference type="PROSITE" id="PS51257">
    <property type="entry name" value="PROKAR_LIPOPROTEIN"/>
    <property type="match status" value="1"/>
</dbReference>
<comment type="caution">
    <text evidence="1">The sequence shown here is derived from an EMBL/GenBank/DDBJ whole genome shotgun (WGS) entry which is preliminary data.</text>
</comment>
<dbReference type="RefSeq" id="WP_215236761.1">
    <property type="nucleotide sequence ID" value="NZ_CAJRAU010000016.1"/>
</dbReference>
<evidence type="ECO:0000313" key="1">
    <source>
        <dbReference type="EMBL" id="CAG5075024.1"/>
    </source>
</evidence>
<proteinExistence type="predicted"/>
<gene>
    <name evidence="1" type="ORF">DYBT9623_05549</name>
</gene>
<accession>A0ABM8UYV7</accession>
<evidence type="ECO:0000313" key="2">
    <source>
        <dbReference type="Proteomes" id="UP000679725"/>
    </source>
</evidence>
<keyword evidence="2" id="KW-1185">Reference proteome</keyword>
<dbReference type="EMBL" id="CAJRAU010000016">
    <property type="protein sequence ID" value="CAG5075024.1"/>
    <property type="molecule type" value="Genomic_DNA"/>
</dbReference>
<sequence>MKRYLLILFAGIAFTACSTKNQDDQAQHEHGAHSDASHAAHGNPKTAALMATHDNIMLKMDEIMRLKTQLTGKANALDSLDKIKSSAALKKQKSQALESISQLDQADEAMMGWIHQFKADTLEKLSESEQDAYVADQTSRMEVIKSQVADAIAETKKFLNGQK</sequence>
<organism evidence="1 2">
    <name type="scientific">Dyadobacter linearis</name>
    <dbReference type="NCBI Taxonomy" id="2823330"/>
    <lineage>
        <taxon>Bacteria</taxon>
        <taxon>Pseudomonadati</taxon>
        <taxon>Bacteroidota</taxon>
        <taxon>Cytophagia</taxon>
        <taxon>Cytophagales</taxon>
        <taxon>Spirosomataceae</taxon>
        <taxon>Dyadobacter</taxon>
    </lineage>
</organism>
<name>A0ABM8UYV7_9BACT</name>
<dbReference type="Proteomes" id="UP000679725">
    <property type="component" value="Unassembled WGS sequence"/>
</dbReference>
<evidence type="ECO:0008006" key="3">
    <source>
        <dbReference type="Google" id="ProtNLM"/>
    </source>
</evidence>
<reference evidence="1 2" key="1">
    <citation type="submission" date="2021-04" db="EMBL/GenBank/DDBJ databases">
        <authorList>
            <person name="Rodrigo-Torres L."/>
            <person name="Arahal R. D."/>
            <person name="Lucena T."/>
        </authorList>
    </citation>
    <scope>NUCLEOTIDE SEQUENCE [LARGE SCALE GENOMIC DNA]</scope>
    <source>
        <strain evidence="1 2">CECT 9623</strain>
    </source>
</reference>
<protein>
    <recommendedName>
        <fullName evidence="3">Viral A-type inclusion protein</fullName>
    </recommendedName>
</protein>